<feature type="domain" description="LEM" evidence="2">
    <location>
        <begin position="858"/>
        <end position="902"/>
    </location>
</feature>
<evidence type="ECO:0000313" key="3">
    <source>
        <dbReference type="Proteomes" id="UP000515204"/>
    </source>
</evidence>
<dbReference type="CDD" id="cd10454">
    <property type="entry name" value="GIY-YIG_COG3680_Meta"/>
    <property type="match status" value="1"/>
</dbReference>
<dbReference type="PANTHER" id="PTHR46427:SF1">
    <property type="entry name" value="ANKYRIN REPEAT AND LEM DOMAIN-CONTAINING PROTEIN 1"/>
    <property type="match status" value="1"/>
</dbReference>
<keyword evidence="1" id="KW-0040">ANK repeat</keyword>
<organism evidence="3 5">
    <name type="scientific">Dinoponera quadriceps</name>
    <name type="common">South American ant</name>
    <dbReference type="NCBI Taxonomy" id="609295"/>
    <lineage>
        <taxon>Eukaryota</taxon>
        <taxon>Metazoa</taxon>
        <taxon>Ecdysozoa</taxon>
        <taxon>Arthropoda</taxon>
        <taxon>Hexapoda</taxon>
        <taxon>Insecta</taxon>
        <taxon>Pterygota</taxon>
        <taxon>Neoptera</taxon>
        <taxon>Endopterygota</taxon>
        <taxon>Hymenoptera</taxon>
        <taxon>Apocrita</taxon>
        <taxon>Aculeata</taxon>
        <taxon>Formicoidea</taxon>
        <taxon>Formicidae</taxon>
        <taxon>Ponerinae</taxon>
        <taxon>Ponerini</taxon>
        <taxon>Dinoponera</taxon>
    </lineage>
</organism>
<evidence type="ECO:0000259" key="2">
    <source>
        <dbReference type="PROSITE" id="PS50954"/>
    </source>
</evidence>
<dbReference type="OrthoDB" id="1601181at2759"/>
<dbReference type="PROSITE" id="PS50954">
    <property type="entry name" value="LEM"/>
    <property type="match status" value="1"/>
</dbReference>
<dbReference type="GO" id="GO:0000724">
    <property type="term" value="P:double-strand break repair via homologous recombination"/>
    <property type="evidence" value="ECO:0007669"/>
    <property type="project" value="TreeGrafter"/>
</dbReference>
<dbReference type="InterPro" id="IPR034998">
    <property type="entry name" value="ANKLE1"/>
</dbReference>
<gene>
    <name evidence="4 5" type="primary">LOC106743552</name>
</gene>
<dbReference type="InterPro" id="IPR036770">
    <property type="entry name" value="Ankyrin_rpt-contain_sf"/>
</dbReference>
<evidence type="ECO:0000313" key="4">
    <source>
        <dbReference type="RefSeq" id="XP_014472994.1"/>
    </source>
</evidence>
<dbReference type="CDD" id="cd12934">
    <property type="entry name" value="LEM"/>
    <property type="match status" value="1"/>
</dbReference>
<dbReference type="KEGG" id="dqu:106743552"/>
<dbReference type="GO" id="GO:0005654">
    <property type="term" value="C:nucleoplasm"/>
    <property type="evidence" value="ECO:0007669"/>
    <property type="project" value="TreeGrafter"/>
</dbReference>
<dbReference type="RefSeq" id="XP_014472995.1">
    <property type="nucleotide sequence ID" value="XM_014617509.1"/>
</dbReference>
<dbReference type="Pfam" id="PF12796">
    <property type="entry name" value="Ank_2"/>
    <property type="match status" value="1"/>
</dbReference>
<dbReference type="RefSeq" id="XP_014472994.1">
    <property type="nucleotide sequence ID" value="XM_014617508.1"/>
</dbReference>
<feature type="repeat" description="ANK" evidence="1">
    <location>
        <begin position="90"/>
        <end position="122"/>
    </location>
</feature>
<accession>A0A6P3X3U6</accession>
<dbReference type="PROSITE" id="PS50088">
    <property type="entry name" value="ANK_REPEAT"/>
    <property type="match status" value="2"/>
</dbReference>
<dbReference type="Gene3D" id="1.25.40.20">
    <property type="entry name" value="Ankyrin repeat-containing domain"/>
    <property type="match status" value="1"/>
</dbReference>
<evidence type="ECO:0000256" key="1">
    <source>
        <dbReference type="PROSITE-ProRule" id="PRU00023"/>
    </source>
</evidence>
<dbReference type="Gene3D" id="1.10.720.40">
    <property type="match status" value="1"/>
</dbReference>
<dbReference type="SMART" id="SM00248">
    <property type="entry name" value="ANK"/>
    <property type="match status" value="3"/>
</dbReference>
<dbReference type="Pfam" id="PF03020">
    <property type="entry name" value="LEM"/>
    <property type="match status" value="1"/>
</dbReference>
<dbReference type="GO" id="GO:0000712">
    <property type="term" value="P:resolution of meiotic recombination intermediates"/>
    <property type="evidence" value="ECO:0007669"/>
    <property type="project" value="TreeGrafter"/>
</dbReference>
<dbReference type="GO" id="GO:0005737">
    <property type="term" value="C:cytoplasm"/>
    <property type="evidence" value="ECO:0007669"/>
    <property type="project" value="TreeGrafter"/>
</dbReference>
<dbReference type="SUPFAM" id="SSF48403">
    <property type="entry name" value="Ankyrin repeat"/>
    <property type="match status" value="1"/>
</dbReference>
<evidence type="ECO:0000313" key="5">
    <source>
        <dbReference type="RefSeq" id="XP_014472995.1"/>
    </source>
</evidence>
<dbReference type="InterPro" id="IPR003887">
    <property type="entry name" value="LEM_dom"/>
</dbReference>
<keyword evidence="3" id="KW-1185">Reference proteome</keyword>
<dbReference type="GO" id="GO:0004520">
    <property type="term" value="F:DNA endonuclease activity"/>
    <property type="evidence" value="ECO:0007669"/>
    <property type="project" value="TreeGrafter"/>
</dbReference>
<dbReference type="Proteomes" id="UP000515204">
    <property type="component" value="Unplaced"/>
</dbReference>
<dbReference type="SMART" id="SM00540">
    <property type="entry name" value="LEM"/>
    <property type="match status" value="1"/>
</dbReference>
<sequence>MKKKRKMLSTPKAKGGLFLASSLCDGLEDNNIRQVATLLLSKDADPNVLIPTHGVTPFHLVIGNDSIEFAEEVTKLFLRHGGDPNVKSNDGMTPVHVAAAWGRINILELLLANGGDPLCLDNDGRSPFHYAFDGKYFKAVTMLAKYCEDVQDDDDEPKYNMMLDKVLVTNGDIIAEYVASPDAVLDLNIDNTPKGNMLSGFYNCKPNSPSTNLELNNVQETCNVNKIESASNIDTEYGKEDVRSADLFETNDQMIVEQNNFSQTDSKDMLNYSFVDLDFDFASLHLSDVIQKEKCLVSKIINHLSTTLTSDCTINETLQNHKRNKQEGNNVTDNSDMSFPLKKKVRALNECGYRKVPKNFSSKLKHNCNKDIFKSNAPSVRKQCSKFSTGSTSKRRYKKTSDKILSTPPCVLDNSIISMSPNFNTSNHRKRIKTTKTPLILSRVHNDDIVSRSPNFATPVRAGGKRSIEKTSLFNDCLSSKAFKKSHEYKTETQHSEFNRCKRYIAQSTPRRKKRSIYKLHSGKKRLDCYRQEGDVTADEFITRNTLKPLNLDKTIFSEVADDVTRHDTLNSNFRPLLLSSNGTLEMERLNYYNNYMAVKVDESNKYDDESAHDNNDSSQIDLDNGFNQVEKKNETFDSFDYDKRDEIKHCENEHTNSPFVTIRRNRFKIEKTTETTDSIANNFGSTTTSSHGENSVNCVECDTKKLLNEDICINISKTCNLHAKSWCSNKFHESFPRKSEAENDSLIFMVNSLTKRGRQIYLPNSSKLDEYNIGPRKAEDTYETRDSSIHKNKKSSSLLSYVTTQEEYKYEDLDEGVILVERKLCVSPFTTFSGSEYDFKSGITTSGASSMSGGQNLPKQLLIDDIALRRELAQLGDQPGPITNTTRHVYQKRLMYLRSIRNTNALPRLSTPRIAPRNHTGQRHQVIKSHLEFGDWTKHLDTYRSLEKQVFQEFVSPNPSRRWREGMSQTSFNYLLLDPRVTRDLQHRSVYLTESEIWSIFLNAVFYIGKGKHSRPFAHLYDAFKVWVSQTSVSANKKINRILDIWNNDHGVICLHVFQNVIPVEAYTREAAMIDAIGTECLGNCKGGAYYGIVATWSMQQKQKFGRYLLYKALRILLHEGERQLFPQNL</sequence>
<dbReference type="Pfam" id="PF22945">
    <property type="entry name" value="LEM-3_GIY-YIG"/>
    <property type="match status" value="1"/>
</dbReference>
<dbReference type="GeneID" id="106743552"/>
<dbReference type="InterPro" id="IPR002110">
    <property type="entry name" value="Ankyrin_rpt"/>
</dbReference>
<reference evidence="4 5" key="1">
    <citation type="submission" date="2025-04" db="UniProtKB">
        <authorList>
            <consortium name="RefSeq"/>
        </authorList>
    </citation>
    <scope>IDENTIFICATION</scope>
</reference>
<dbReference type="InterPro" id="IPR011015">
    <property type="entry name" value="LEM/LEM-like_dom_sf"/>
</dbReference>
<dbReference type="PROSITE" id="PS50297">
    <property type="entry name" value="ANK_REP_REGION"/>
    <property type="match status" value="2"/>
</dbReference>
<dbReference type="PANTHER" id="PTHR46427">
    <property type="entry name" value="ANKYRIN REPEAT AND LEM DOMAIN-CONTAINING PROTEIN 1"/>
    <property type="match status" value="1"/>
</dbReference>
<protein>
    <submittedName>
        <fullName evidence="4 5">Uncharacterized protein LOC106743552</fullName>
    </submittedName>
</protein>
<proteinExistence type="predicted"/>
<name>A0A6P3X3U6_DINQU</name>
<dbReference type="SUPFAM" id="SSF63451">
    <property type="entry name" value="LEM domain"/>
    <property type="match status" value="1"/>
</dbReference>
<dbReference type="AlphaFoldDB" id="A0A6P3X3U6"/>
<feature type="repeat" description="ANK" evidence="1">
    <location>
        <begin position="53"/>
        <end position="89"/>
    </location>
</feature>